<proteinExistence type="predicted"/>
<evidence type="ECO:0000256" key="3">
    <source>
        <dbReference type="ARBA" id="ARBA00023163"/>
    </source>
</evidence>
<dbReference type="KEGG" id="mvs:MVIS_4413"/>
<dbReference type="SUPFAM" id="SSF46689">
    <property type="entry name" value="Homeodomain-like"/>
    <property type="match status" value="2"/>
</dbReference>
<dbReference type="Gene3D" id="1.10.10.60">
    <property type="entry name" value="Homeodomain-like"/>
    <property type="match status" value="1"/>
</dbReference>
<dbReference type="PANTHER" id="PTHR43130:SF11">
    <property type="entry name" value="TRANSCRIPTIONAL REGULATORY PROTEIN"/>
    <property type="match status" value="1"/>
</dbReference>
<evidence type="ECO:0000313" key="5">
    <source>
        <dbReference type="EMBL" id="SGY93373.1"/>
    </source>
</evidence>
<dbReference type="InterPro" id="IPR052158">
    <property type="entry name" value="INH-QAR"/>
</dbReference>
<accession>A0A090IHX3</accession>
<dbReference type="Proteomes" id="UP000182660">
    <property type="component" value="Unassembled WGS sequence"/>
</dbReference>
<dbReference type="SMART" id="SM00342">
    <property type="entry name" value="HTH_ARAC"/>
    <property type="match status" value="1"/>
</dbReference>
<dbReference type="Pfam" id="PF01965">
    <property type="entry name" value="DJ-1_PfpI"/>
    <property type="match status" value="1"/>
</dbReference>
<keyword evidence="2" id="KW-0238">DNA-binding</keyword>
<dbReference type="GO" id="GO:0043565">
    <property type="term" value="F:sequence-specific DNA binding"/>
    <property type="evidence" value="ECO:0007669"/>
    <property type="project" value="InterPro"/>
</dbReference>
<reference evidence="6 8" key="1">
    <citation type="submission" date="2016-11" db="EMBL/GenBank/DDBJ databases">
        <authorList>
            <person name="Jaros S."/>
            <person name="Januszkiewicz K."/>
            <person name="Wedrychowicz H."/>
        </authorList>
    </citation>
    <scope>NUCLEOTIDE SEQUENCE [LARGE SCALE GENOMIC DNA]</scope>
    <source>
        <strain evidence="6">NVI 5450</strain>
    </source>
</reference>
<dbReference type="InterPro" id="IPR018060">
    <property type="entry name" value="HTH_AraC"/>
</dbReference>
<dbReference type="InterPro" id="IPR018062">
    <property type="entry name" value="HTH_AraC-typ_CS"/>
</dbReference>
<keyword evidence="7" id="KW-1185">Reference proteome</keyword>
<dbReference type="GeneID" id="61296390"/>
<evidence type="ECO:0000313" key="6">
    <source>
        <dbReference type="EMBL" id="SGZ04368.1"/>
    </source>
</evidence>
<keyword evidence="1" id="KW-0805">Transcription regulation</keyword>
<dbReference type="InterPro" id="IPR020449">
    <property type="entry name" value="Tscrpt_reg_AraC-type_HTH"/>
</dbReference>
<dbReference type="EMBL" id="FPLJ01000057">
    <property type="protein sequence ID" value="SGY93373.1"/>
    <property type="molecule type" value="Genomic_DNA"/>
</dbReference>
<feature type="domain" description="HTH araC/xylS-type" evidence="4">
    <location>
        <begin position="219"/>
        <end position="317"/>
    </location>
</feature>
<evidence type="ECO:0000313" key="7">
    <source>
        <dbReference type="Proteomes" id="UP000182660"/>
    </source>
</evidence>
<dbReference type="EMBL" id="FPLD01000070">
    <property type="protein sequence ID" value="SGZ04368.1"/>
    <property type="molecule type" value="Genomic_DNA"/>
</dbReference>
<dbReference type="PATRIC" id="fig|80854.5.peg.4675"/>
<dbReference type="OrthoDB" id="9803764at2"/>
<keyword evidence="3" id="KW-0804">Transcription</keyword>
<dbReference type="PROSITE" id="PS01124">
    <property type="entry name" value="HTH_ARAC_FAMILY_2"/>
    <property type="match status" value="1"/>
</dbReference>
<evidence type="ECO:0000313" key="8">
    <source>
        <dbReference type="Proteomes" id="UP000183794"/>
    </source>
</evidence>
<evidence type="ECO:0000256" key="2">
    <source>
        <dbReference type="ARBA" id="ARBA00023125"/>
    </source>
</evidence>
<dbReference type="PRINTS" id="PR00032">
    <property type="entry name" value="HTHARAC"/>
</dbReference>
<dbReference type="Pfam" id="PF12833">
    <property type="entry name" value="HTH_18"/>
    <property type="match status" value="1"/>
</dbReference>
<dbReference type="PROSITE" id="PS00041">
    <property type="entry name" value="HTH_ARAC_FAMILY_1"/>
    <property type="match status" value="1"/>
</dbReference>
<dbReference type="PANTHER" id="PTHR43130">
    <property type="entry name" value="ARAC-FAMILY TRANSCRIPTIONAL REGULATOR"/>
    <property type="match status" value="1"/>
</dbReference>
<dbReference type="HOGENOM" id="CLU_000445_59_0_6"/>
<dbReference type="InterPro" id="IPR009057">
    <property type="entry name" value="Homeodomain-like_sf"/>
</dbReference>
<dbReference type="AlphaFoldDB" id="A0A090IHX3"/>
<sequence length="325" mass="37009">MKIGFVLYDKALVTGISLAAEMLSGASRLRDRKTQHQDPLEIKLISSSLTAKPLTAGLRLQPDLTFTCEQEFDLVIFPPMWGNPLVSIIKHPEILPWLRQQYNSGAKILSTGTGVCWLAEAGLLDGLPATTHWYFYDQFSQQYPQVKLNRQASITAANGLYCAGSINSQSEMMLFLINEMFGKKIASVIENHFSHEISRTQQQPFYQVGGQVQFDESIALAQDWMQRNMANSITNQMIADVCQLPLRTFNRRFKEQVGQTPNQFLLTLRLETAQVLLRDFGLTICDVAEQVGFRDAYYFKKKFQQHFDMAPKQYRDMVKAKVFAV</sequence>
<name>A0A090IHX3_9GAMM</name>
<gene>
    <name evidence="5" type="ORF">MT2528_2556</name>
    <name evidence="6" type="ORF">NVI5450_2768</name>
</gene>
<dbReference type="Gene3D" id="3.40.50.880">
    <property type="match status" value="1"/>
</dbReference>
<dbReference type="STRING" id="80854.MVIS_4413"/>
<dbReference type="RefSeq" id="WP_045112322.1">
    <property type="nucleotide sequence ID" value="NZ_CAWQZC010000096.1"/>
</dbReference>
<protein>
    <recommendedName>
        <fullName evidence="4">HTH araC/xylS-type domain-containing protein</fullName>
    </recommendedName>
</protein>
<dbReference type="InterPro" id="IPR002818">
    <property type="entry name" value="DJ-1/PfpI"/>
</dbReference>
<evidence type="ECO:0000256" key="1">
    <source>
        <dbReference type="ARBA" id="ARBA00023015"/>
    </source>
</evidence>
<dbReference type="CDD" id="cd03138">
    <property type="entry name" value="GATase1_AraC_2"/>
    <property type="match status" value="1"/>
</dbReference>
<organism evidence="6 8">
    <name type="scientific">Moritella viscosa</name>
    <dbReference type="NCBI Taxonomy" id="80854"/>
    <lineage>
        <taxon>Bacteria</taxon>
        <taxon>Pseudomonadati</taxon>
        <taxon>Pseudomonadota</taxon>
        <taxon>Gammaproteobacteria</taxon>
        <taxon>Alteromonadales</taxon>
        <taxon>Moritellaceae</taxon>
        <taxon>Moritella</taxon>
    </lineage>
</organism>
<dbReference type="GO" id="GO:0003700">
    <property type="term" value="F:DNA-binding transcription factor activity"/>
    <property type="evidence" value="ECO:0007669"/>
    <property type="project" value="InterPro"/>
</dbReference>
<dbReference type="InterPro" id="IPR029062">
    <property type="entry name" value="Class_I_gatase-like"/>
</dbReference>
<reference evidence="5 7" key="2">
    <citation type="submission" date="2016-11" db="EMBL/GenBank/DDBJ databases">
        <authorList>
            <person name="Klemetsen T."/>
        </authorList>
    </citation>
    <scope>NUCLEOTIDE SEQUENCE [LARGE SCALE GENOMIC DNA]</scope>
    <source>
        <strain evidence="5">MT 2528</strain>
    </source>
</reference>
<dbReference type="SUPFAM" id="SSF52317">
    <property type="entry name" value="Class I glutamine amidotransferase-like"/>
    <property type="match status" value="1"/>
</dbReference>
<evidence type="ECO:0000259" key="4">
    <source>
        <dbReference type="PROSITE" id="PS01124"/>
    </source>
</evidence>
<dbReference type="Proteomes" id="UP000183794">
    <property type="component" value="Unassembled WGS sequence"/>
</dbReference>